<accession>A0A3P7C5D7</accession>
<evidence type="ECO:0000313" key="2">
    <source>
        <dbReference type="Proteomes" id="UP000275846"/>
    </source>
</evidence>
<gene>
    <name evidence="1" type="ORF">SSLN_LOCUS1923</name>
</gene>
<evidence type="ECO:0000313" key="1">
    <source>
        <dbReference type="EMBL" id="VDL88308.1"/>
    </source>
</evidence>
<protein>
    <submittedName>
        <fullName evidence="1">Uncharacterized protein</fullName>
    </submittedName>
</protein>
<dbReference type="EMBL" id="UYSU01009700">
    <property type="protein sequence ID" value="VDL88308.1"/>
    <property type="molecule type" value="Genomic_DNA"/>
</dbReference>
<keyword evidence="2" id="KW-1185">Reference proteome</keyword>
<dbReference type="OrthoDB" id="6315958at2759"/>
<organism evidence="1 2">
    <name type="scientific">Schistocephalus solidus</name>
    <name type="common">Tapeworm</name>
    <dbReference type="NCBI Taxonomy" id="70667"/>
    <lineage>
        <taxon>Eukaryota</taxon>
        <taxon>Metazoa</taxon>
        <taxon>Spiralia</taxon>
        <taxon>Lophotrochozoa</taxon>
        <taxon>Platyhelminthes</taxon>
        <taxon>Cestoda</taxon>
        <taxon>Eucestoda</taxon>
        <taxon>Diphyllobothriidea</taxon>
        <taxon>Diphyllobothriidae</taxon>
        <taxon>Schistocephalus</taxon>
    </lineage>
</organism>
<dbReference type="Proteomes" id="UP000275846">
    <property type="component" value="Unassembled WGS sequence"/>
</dbReference>
<reference evidence="1 2" key="1">
    <citation type="submission" date="2018-11" db="EMBL/GenBank/DDBJ databases">
        <authorList>
            <consortium name="Pathogen Informatics"/>
        </authorList>
    </citation>
    <scope>NUCLEOTIDE SEQUENCE [LARGE SCALE GENOMIC DNA]</scope>
    <source>
        <strain evidence="1 2">NST_G2</strain>
    </source>
</reference>
<proteinExistence type="predicted"/>
<dbReference type="AlphaFoldDB" id="A0A3P7C5D7"/>
<sequence>MTQANVRDVVMFAQIIKLPVLETVEFLVKEVCWHEWAPLAVGRRSPRRGIEGAPNAEDVVAEMPRYASVTVSRPPPPLQTHFFLFGRDKDDRSRVTVMRYDPRHQRAERVADLQFLGW</sequence>
<name>A0A3P7C5D7_SCHSO</name>